<dbReference type="NCBIfam" id="NF006148">
    <property type="entry name" value="PRK08295.1-5"/>
    <property type="match status" value="1"/>
</dbReference>
<dbReference type="PANTHER" id="PTHR30385">
    <property type="entry name" value="SIGMA FACTOR F FLAGELLAR"/>
    <property type="match status" value="1"/>
</dbReference>
<evidence type="ECO:0000256" key="5">
    <source>
        <dbReference type="ARBA" id="ARBA00023125"/>
    </source>
</evidence>
<gene>
    <name evidence="9" type="primary">sigH</name>
    <name evidence="9" type="ORF">R50_0218</name>
</gene>
<dbReference type="InterPro" id="IPR007627">
    <property type="entry name" value="RNA_pol_sigma70_r2"/>
</dbReference>
<dbReference type="NCBIfam" id="TIGR02937">
    <property type="entry name" value="sigma70-ECF"/>
    <property type="match status" value="1"/>
</dbReference>
<dbReference type="Proteomes" id="UP000503399">
    <property type="component" value="Chromosome"/>
</dbReference>
<evidence type="ECO:0000256" key="7">
    <source>
        <dbReference type="ARBA" id="ARBA00024701"/>
    </source>
</evidence>
<dbReference type="PIRSF" id="PIRSF002939">
    <property type="entry name" value="RNA_polymerase_sigma-H_factor"/>
    <property type="match status" value="1"/>
</dbReference>
<dbReference type="SUPFAM" id="SSF88946">
    <property type="entry name" value="Sigma2 domain of RNA polymerase sigma factors"/>
    <property type="match status" value="1"/>
</dbReference>
<dbReference type="PROSITE" id="PS00715">
    <property type="entry name" value="SIGMA70_1"/>
    <property type="match status" value="1"/>
</dbReference>
<evidence type="ECO:0000313" key="9">
    <source>
        <dbReference type="EMBL" id="CAB1127724.1"/>
    </source>
</evidence>
<keyword evidence="4" id="KW-0731">Sigma factor</keyword>
<reference evidence="9 10" key="1">
    <citation type="submission" date="2020-02" db="EMBL/GenBank/DDBJ databases">
        <authorList>
            <person name="Hogendoorn C."/>
        </authorList>
    </citation>
    <scope>NUCLEOTIDE SEQUENCE [LARGE SCALE GENOMIC DNA]</scope>
    <source>
        <strain evidence="9">R501</strain>
    </source>
</reference>
<proteinExistence type="inferred from homology"/>
<keyword evidence="5" id="KW-0238">DNA-binding</keyword>
<dbReference type="InterPro" id="IPR016371">
    <property type="entry name" value="RNA_pol_sigma-H_factor"/>
</dbReference>
<dbReference type="Gene3D" id="1.10.10.10">
    <property type="entry name" value="Winged helix-like DNA-binding domain superfamily/Winged helix DNA-binding domain"/>
    <property type="match status" value="1"/>
</dbReference>
<evidence type="ECO:0000259" key="8">
    <source>
        <dbReference type="PROSITE" id="PS00715"/>
    </source>
</evidence>
<comment type="similarity">
    <text evidence="1">Belongs to the sigma-70 factor family.</text>
</comment>
<dbReference type="InterPro" id="IPR036388">
    <property type="entry name" value="WH-like_DNA-bd_sf"/>
</dbReference>
<evidence type="ECO:0000256" key="3">
    <source>
        <dbReference type="ARBA" id="ARBA00023015"/>
    </source>
</evidence>
<dbReference type="Pfam" id="PF04542">
    <property type="entry name" value="Sigma70_r2"/>
    <property type="match status" value="1"/>
</dbReference>
<comment type="function">
    <text evidence="7">Sigma factors are initiation factors that promote the attachment of RNA polymerase to specific initiation sites and are then released. Sigma-S contributes to the protection against external stress, thus playing a role in cellular fitness and survival.</text>
</comment>
<dbReference type="GO" id="GO:0016987">
    <property type="term" value="F:sigma factor activity"/>
    <property type="evidence" value="ECO:0007669"/>
    <property type="project" value="UniProtKB-KW"/>
</dbReference>
<evidence type="ECO:0000256" key="2">
    <source>
        <dbReference type="ARBA" id="ARBA00021245"/>
    </source>
</evidence>
<dbReference type="InterPro" id="IPR013325">
    <property type="entry name" value="RNA_pol_sigma_r2"/>
</dbReference>
<sequence>MTDMPPVPADGNRVPDEELVDRARNGDSGAWEVLLARYQPLVRARARHYYLPGAEHEDLIQEGRIGLYKAIRDFNPGRSPAFRTFADLCVTRQILAAVKQAARLKHVPLNSSVSLDTPLTPAGEGAVRTLLDVLGGSNGLAGSDPLDQMVEEEELEAIATLLAGRLTDLEWRVLMDHISGISRPEIARRIHGSPKMVDNALQRVKRKLLASLSPDRRQAP</sequence>
<dbReference type="EMBL" id="LR778114">
    <property type="protein sequence ID" value="CAB1127724.1"/>
    <property type="molecule type" value="Genomic_DNA"/>
</dbReference>
<dbReference type="SUPFAM" id="SSF46894">
    <property type="entry name" value="C-terminal effector domain of the bipartite response regulators"/>
    <property type="match status" value="1"/>
</dbReference>
<dbReference type="GO" id="GO:0003677">
    <property type="term" value="F:DNA binding"/>
    <property type="evidence" value="ECO:0007669"/>
    <property type="project" value="UniProtKB-KW"/>
</dbReference>
<evidence type="ECO:0000256" key="4">
    <source>
        <dbReference type="ARBA" id="ARBA00023082"/>
    </source>
</evidence>
<accession>A0A6F8ZDF8</accession>
<dbReference type="GO" id="GO:0006352">
    <property type="term" value="P:DNA-templated transcription initiation"/>
    <property type="evidence" value="ECO:0007669"/>
    <property type="project" value="InterPro"/>
</dbReference>
<evidence type="ECO:0000256" key="1">
    <source>
        <dbReference type="ARBA" id="ARBA00007788"/>
    </source>
</evidence>
<dbReference type="InterPro" id="IPR000943">
    <property type="entry name" value="RNA_pol_sigma70"/>
</dbReference>
<keyword evidence="6" id="KW-0804">Transcription</keyword>
<dbReference type="KEGG" id="hfv:R50_0218"/>
<dbReference type="InterPro" id="IPR016032">
    <property type="entry name" value="Sig_transdc_resp-reg_C-effctor"/>
</dbReference>
<protein>
    <recommendedName>
        <fullName evidence="2">RNA polymerase sigma factor SigS</fullName>
    </recommendedName>
</protein>
<evidence type="ECO:0000256" key="6">
    <source>
        <dbReference type="ARBA" id="ARBA00023163"/>
    </source>
</evidence>
<dbReference type="Gene3D" id="1.20.120.1810">
    <property type="match status" value="1"/>
</dbReference>
<dbReference type="InterPro" id="IPR014284">
    <property type="entry name" value="RNA_pol_sigma-70_dom"/>
</dbReference>
<evidence type="ECO:0000313" key="10">
    <source>
        <dbReference type="Proteomes" id="UP000503399"/>
    </source>
</evidence>
<dbReference type="AlphaFoldDB" id="A0A6F8ZDF8"/>
<name>A0A6F8ZDF8_9FIRM</name>
<keyword evidence="3" id="KW-0805">Transcription regulation</keyword>
<feature type="domain" description="RNA polymerase sigma-70" evidence="8">
    <location>
        <begin position="58"/>
        <end position="71"/>
    </location>
</feature>
<dbReference type="PANTHER" id="PTHR30385:SF1">
    <property type="entry name" value="RNA POLYMERASE SIGMA-H FACTOR"/>
    <property type="match status" value="1"/>
</dbReference>
<organism evidence="9 10">
    <name type="scientific">Candidatus Hydrogenisulfobacillus filiaventi</name>
    <dbReference type="NCBI Taxonomy" id="2707344"/>
    <lineage>
        <taxon>Bacteria</taxon>
        <taxon>Bacillati</taxon>
        <taxon>Bacillota</taxon>
        <taxon>Clostridia</taxon>
        <taxon>Eubacteriales</taxon>
        <taxon>Clostridiales Family XVII. Incertae Sedis</taxon>
        <taxon>Candidatus Hydrogenisulfobacillus</taxon>
    </lineage>
</organism>
<keyword evidence="10" id="KW-1185">Reference proteome</keyword>